<reference evidence="2 3" key="1">
    <citation type="journal article" date="2024" name="Int. J. Syst. Evol. Microbiol.">
        <title>Microbacterium memoriense sp. nov., a member of the Actinomycetota from marine beach sediment of the north coast of Portugal.</title>
        <authorList>
            <person name="Santos J.D.N.D."/>
            <person name="Klimek D."/>
            <person name="Calusinska M."/>
            <person name="Lobo-da-Cunha A."/>
            <person name="Catita J."/>
            <person name="Goncalves H."/>
            <person name="Gonzalez I."/>
            <person name="Lage O.M."/>
        </authorList>
    </citation>
    <scope>NUCLEOTIDE SEQUENCE [LARGE SCALE GENOMIC DNA]</scope>
    <source>
        <strain evidence="2 3">PMIC_1C1B</strain>
    </source>
</reference>
<dbReference type="Proteomes" id="UP001300496">
    <property type="component" value="Unassembled WGS sequence"/>
</dbReference>
<keyword evidence="3" id="KW-1185">Reference proteome</keyword>
<feature type="region of interest" description="Disordered" evidence="1">
    <location>
        <begin position="77"/>
        <end position="111"/>
    </location>
</feature>
<feature type="compositionally biased region" description="Basic and acidic residues" evidence="1">
    <location>
        <begin position="100"/>
        <end position="109"/>
    </location>
</feature>
<dbReference type="RefSeq" id="WP_261607645.1">
    <property type="nucleotide sequence ID" value="NZ_JAODOR010000014.1"/>
</dbReference>
<proteinExistence type="predicted"/>
<accession>A0ABT2PEU8</accession>
<feature type="region of interest" description="Disordered" evidence="1">
    <location>
        <begin position="248"/>
        <end position="272"/>
    </location>
</feature>
<protein>
    <submittedName>
        <fullName evidence="2">Uncharacterized protein</fullName>
    </submittedName>
</protein>
<name>A0ABT2PEU8_9MICO</name>
<organism evidence="2 3">
    <name type="scientific">Microbacterium memoriense</name>
    <dbReference type="NCBI Taxonomy" id="2978350"/>
    <lineage>
        <taxon>Bacteria</taxon>
        <taxon>Bacillati</taxon>
        <taxon>Actinomycetota</taxon>
        <taxon>Actinomycetes</taxon>
        <taxon>Micrococcales</taxon>
        <taxon>Microbacteriaceae</taxon>
        <taxon>Microbacterium</taxon>
    </lineage>
</organism>
<evidence type="ECO:0000256" key="1">
    <source>
        <dbReference type="SAM" id="MobiDB-lite"/>
    </source>
</evidence>
<evidence type="ECO:0000313" key="3">
    <source>
        <dbReference type="Proteomes" id="UP001300496"/>
    </source>
</evidence>
<gene>
    <name evidence="2" type="ORF">N4R40_12205</name>
</gene>
<comment type="caution">
    <text evidence="2">The sequence shown here is derived from an EMBL/GenBank/DDBJ whole genome shotgun (WGS) entry which is preliminary data.</text>
</comment>
<dbReference type="EMBL" id="JAODOR010000014">
    <property type="protein sequence ID" value="MCT9003124.1"/>
    <property type="molecule type" value="Genomic_DNA"/>
</dbReference>
<sequence length="272" mass="30778">MADTSAYDAIIARVVAMRASTDWRNGEQRLRELEAELKKLGAPAEPRDRQRIWADFSAARAAYRNARAEFFAARESGSGAARGRGAGGTTSARSTAPFPERAKEQDEARRRKQTLIGQLRLVVGGEPGGPATAQVKTLGGEFFQAGYAGNEHNDALAAEFSGLRSEYFRKLDGAMQRAQEHRDRVARDMDHALFVLERIAHGSDVTDRWTKWTEASERYRSFGYPGKEKKAELDARFQRLRAELSTALERDKRKRQRQREAEWAANRVHRRR</sequence>
<evidence type="ECO:0000313" key="2">
    <source>
        <dbReference type="EMBL" id="MCT9003124.1"/>
    </source>
</evidence>